<evidence type="ECO:0000256" key="1">
    <source>
        <dbReference type="SAM" id="MobiDB-lite"/>
    </source>
</evidence>
<feature type="compositionally biased region" description="Low complexity" evidence="1">
    <location>
        <begin position="17"/>
        <end position="36"/>
    </location>
</feature>
<reference evidence="2 3" key="1">
    <citation type="journal article" date="2023" name="Plants (Basel)">
        <title>Bridging the Gap: Combining Genomics and Transcriptomics Approaches to Understand Stylosanthes scabra, an Orphan Legume from the Brazilian Caatinga.</title>
        <authorList>
            <person name="Ferreira-Neto J.R.C."/>
            <person name="da Silva M.D."/>
            <person name="Binneck E."/>
            <person name="de Melo N.F."/>
            <person name="da Silva R.H."/>
            <person name="de Melo A.L.T.M."/>
            <person name="Pandolfi V."/>
            <person name="Bustamante F.O."/>
            <person name="Brasileiro-Vidal A.C."/>
            <person name="Benko-Iseppon A.M."/>
        </authorList>
    </citation>
    <scope>NUCLEOTIDE SEQUENCE [LARGE SCALE GENOMIC DNA]</scope>
    <source>
        <tissue evidence="2">Leaves</tissue>
    </source>
</reference>
<feature type="region of interest" description="Disordered" evidence="1">
    <location>
        <begin position="1"/>
        <end position="45"/>
    </location>
</feature>
<dbReference type="EMBL" id="JASCZI010030383">
    <property type="protein sequence ID" value="MED6122049.1"/>
    <property type="molecule type" value="Genomic_DNA"/>
</dbReference>
<feature type="region of interest" description="Disordered" evidence="1">
    <location>
        <begin position="213"/>
        <end position="246"/>
    </location>
</feature>
<feature type="compositionally biased region" description="Low complexity" evidence="1">
    <location>
        <begin position="226"/>
        <end position="238"/>
    </location>
</feature>
<proteinExistence type="predicted"/>
<comment type="caution">
    <text evidence="2">The sequence shown here is derived from an EMBL/GenBank/DDBJ whole genome shotgun (WGS) entry which is preliminary data.</text>
</comment>
<feature type="region of interest" description="Disordered" evidence="1">
    <location>
        <begin position="61"/>
        <end position="128"/>
    </location>
</feature>
<name>A0ABU6RDD8_9FABA</name>
<feature type="compositionally biased region" description="Polar residues" evidence="1">
    <location>
        <begin position="117"/>
        <end position="127"/>
    </location>
</feature>
<dbReference type="Proteomes" id="UP001341840">
    <property type="component" value="Unassembled WGS sequence"/>
</dbReference>
<evidence type="ECO:0000313" key="2">
    <source>
        <dbReference type="EMBL" id="MED6122049.1"/>
    </source>
</evidence>
<sequence length="357" mass="39945">MNPKSTSISERTHPSESVHSTSGSSSKEVSSQSKESTNSKKTMSHLLPYFDFITTKCSNTEREEALVNPESIVPDPIEVQKQSQNQEKAQSTQSSGGYSRSPTPVNIETAHAENVDKTSNPKTTKLSSLPPKAAFLKVVPSTPYVPIQPGTNRGIQIDPRVQFQERLEEARAENVERVKKSVRPLPSIPVIDIEANDGLDDLLKVISETKAGSEHVVSNSENKSVQQSIQPHIQQPSQPEKEDSSIQQARNASMQKTIMRSADEKMIQLKDQPLETIQKDAYWNNELVVFTSCLVEKQFHDAYQENIRCFPKIFKNLFHSRENLSNIRLKAALVKENCEALATAETSLKEKNALYEK</sequence>
<protein>
    <submittedName>
        <fullName evidence="2">Uncharacterized protein</fullName>
    </submittedName>
</protein>
<gene>
    <name evidence="2" type="ORF">PIB30_036071</name>
</gene>
<organism evidence="2 3">
    <name type="scientific">Stylosanthes scabra</name>
    <dbReference type="NCBI Taxonomy" id="79078"/>
    <lineage>
        <taxon>Eukaryota</taxon>
        <taxon>Viridiplantae</taxon>
        <taxon>Streptophyta</taxon>
        <taxon>Embryophyta</taxon>
        <taxon>Tracheophyta</taxon>
        <taxon>Spermatophyta</taxon>
        <taxon>Magnoliopsida</taxon>
        <taxon>eudicotyledons</taxon>
        <taxon>Gunneridae</taxon>
        <taxon>Pentapetalae</taxon>
        <taxon>rosids</taxon>
        <taxon>fabids</taxon>
        <taxon>Fabales</taxon>
        <taxon>Fabaceae</taxon>
        <taxon>Papilionoideae</taxon>
        <taxon>50 kb inversion clade</taxon>
        <taxon>dalbergioids sensu lato</taxon>
        <taxon>Dalbergieae</taxon>
        <taxon>Pterocarpus clade</taxon>
        <taxon>Stylosanthes</taxon>
    </lineage>
</organism>
<keyword evidence="3" id="KW-1185">Reference proteome</keyword>
<feature type="compositionally biased region" description="Polar residues" evidence="1">
    <location>
        <begin position="80"/>
        <end position="106"/>
    </location>
</feature>
<accession>A0ABU6RDD8</accession>
<feature type="compositionally biased region" description="Polar residues" evidence="1">
    <location>
        <begin position="216"/>
        <end position="225"/>
    </location>
</feature>
<evidence type="ECO:0000313" key="3">
    <source>
        <dbReference type="Proteomes" id="UP001341840"/>
    </source>
</evidence>